<proteinExistence type="predicted"/>
<feature type="domain" description="Acyltransferase 3" evidence="1">
    <location>
        <begin position="11"/>
        <end position="334"/>
    </location>
</feature>
<dbReference type="RefSeq" id="WP_006565701.1">
    <property type="nucleotide sequence ID" value="NZ_BAABZP010000001.1"/>
</dbReference>
<accession>A0A6N2R378</accession>
<dbReference type="GO" id="GO:0016747">
    <property type="term" value="F:acyltransferase activity, transferring groups other than amino-acyl groups"/>
    <property type="evidence" value="ECO:0007669"/>
    <property type="project" value="InterPro"/>
</dbReference>
<keyword evidence="2" id="KW-0808">Transferase</keyword>
<keyword evidence="2" id="KW-0012">Acyltransferase</keyword>
<name>A0A6N2R378_9FIRM</name>
<dbReference type="EMBL" id="CACRSQ010000002">
    <property type="protein sequence ID" value="VYS74928.1"/>
    <property type="molecule type" value="Genomic_DNA"/>
</dbReference>
<dbReference type="InterPro" id="IPR002656">
    <property type="entry name" value="Acyl_transf_3_dom"/>
</dbReference>
<dbReference type="Pfam" id="PF01757">
    <property type="entry name" value="Acyl_transf_3"/>
    <property type="match status" value="1"/>
</dbReference>
<dbReference type="AlphaFoldDB" id="A0A6N2R378"/>
<protein>
    <submittedName>
        <fullName evidence="2">Acyltransferase family protein</fullName>
    </submittedName>
</protein>
<sequence>MKFSKEDTLFMKGLAILIMFFHHSFLGPDRWMNLPITFFPFEKEAVVYLAGFFKICVGMFVFLTGYGMMASASKKIKTKLDMKKYLINRYTSLMSGFVFIFIAVQVLAIPTGYFQEIYGKGALSVCYFFIDAIGLSHLLGTPVFCPTWWYMSLATILIIVFPIFVRMLREYDILVLFISFLLPFALKLPMTDFIRWMPCYFLGMYCAEYDILAKIKNGYNNQKSGKKLMLFALAAIGLLGIIKLRQHPFIGAKFINIWDCLAPAFVILISYLFLVNFKGLKQLLVFFGKHSMNMFLIHTLFRGMFFQKFIYSFYYAWLDYAVLLAVSLVSSLLIELLKRIVRFDKVINKMKSRLYLKLGMN</sequence>
<organism evidence="2">
    <name type="scientific">Anaerostipes caccae</name>
    <dbReference type="NCBI Taxonomy" id="105841"/>
    <lineage>
        <taxon>Bacteria</taxon>
        <taxon>Bacillati</taxon>
        <taxon>Bacillota</taxon>
        <taxon>Clostridia</taxon>
        <taxon>Lachnospirales</taxon>
        <taxon>Lachnospiraceae</taxon>
        <taxon>Anaerostipes</taxon>
    </lineage>
</organism>
<gene>
    <name evidence="2" type="ORF">ACLFYP115_00211</name>
</gene>
<evidence type="ECO:0000313" key="2">
    <source>
        <dbReference type="EMBL" id="VYS74928.1"/>
    </source>
</evidence>
<evidence type="ECO:0000259" key="1">
    <source>
        <dbReference type="Pfam" id="PF01757"/>
    </source>
</evidence>
<reference evidence="2" key="1">
    <citation type="submission" date="2019-11" db="EMBL/GenBank/DDBJ databases">
        <authorList>
            <person name="Feng L."/>
        </authorList>
    </citation>
    <scope>NUCLEOTIDE SEQUENCE</scope>
    <source>
        <strain evidence="2">AcaccaeLFYP115</strain>
    </source>
</reference>